<sequence length="187" mass="20700">MNNVLVISGHPNLAQSVANQTILQELEQAQIKVRYLDRLYPDFQIDVAAEQAALLAADIIVWQFPLHWYTLPALMKKWLDEVFVYGFAHGSTGNKLQGKKLILSFTTGAAAQEYRSGGAMNFPLDAFLPPLQQTALLCGMEWQPPCYSNGMMYIAGVSGEQALQALQTHAKQHAQALIRQIKALQSA</sequence>
<accession>A0A1W1UH04</accession>
<organism evidence="3 4">
    <name type="scientific">Pasteurella testudinis DSM 23072</name>
    <dbReference type="NCBI Taxonomy" id="1122938"/>
    <lineage>
        <taxon>Bacteria</taxon>
        <taxon>Pseudomonadati</taxon>
        <taxon>Pseudomonadota</taxon>
        <taxon>Gammaproteobacteria</taxon>
        <taxon>Pasteurellales</taxon>
        <taxon>Pasteurellaceae</taxon>
        <taxon>Pasteurella</taxon>
    </lineage>
</organism>
<dbReference type="AlphaFoldDB" id="A0A1W1UH04"/>
<dbReference type="Pfam" id="PF02525">
    <property type="entry name" value="Flavodoxin_2"/>
    <property type="match status" value="1"/>
</dbReference>
<gene>
    <name evidence="3" type="ORF">SAMN05660772_00529</name>
</gene>
<dbReference type="GO" id="GO:0010181">
    <property type="term" value="F:FMN binding"/>
    <property type="evidence" value="ECO:0007669"/>
    <property type="project" value="TreeGrafter"/>
</dbReference>
<dbReference type="InterPro" id="IPR003680">
    <property type="entry name" value="Flavodoxin_fold"/>
</dbReference>
<evidence type="ECO:0000256" key="1">
    <source>
        <dbReference type="ARBA" id="ARBA00023002"/>
    </source>
</evidence>
<dbReference type="EMBL" id="FWWV01000002">
    <property type="protein sequence ID" value="SMB80054.1"/>
    <property type="molecule type" value="Genomic_DNA"/>
</dbReference>
<dbReference type="GO" id="GO:0009055">
    <property type="term" value="F:electron transfer activity"/>
    <property type="evidence" value="ECO:0007669"/>
    <property type="project" value="TreeGrafter"/>
</dbReference>
<keyword evidence="1" id="KW-0560">Oxidoreductase</keyword>
<protein>
    <submittedName>
        <fullName evidence="3">Putative NADPH-quinone reductase (Modulator of drug activity B)</fullName>
    </submittedName>
</protein>
<reference evidence="4" key="1">
    <citation type="submission" date="2017-04" db="EMBL/GenBank/DDBJ databases">
        <authorList>
            <person name="Varghese N."/>
            <person name="Submissions S."/>
        </authorList>
    </citation>
    <scope>NUCLEOTIDE SEQUENCE [LARGE SCALE GENOMIC DNA]</scope>
    <source>
        <strain evidence="4">DSM 23072</strain>
    </source>
</reference>
<name>A0A1W1UH04_9PAST</name>
<dbReference type="Proteomes" id="UP000192408">
    <property type="component" value="Unassembled WGS sequence"/>
</dbReference>
<dbReference type="InterPro" id="IPR029039">
    <property type="entry name" value="Flavoprotein-like_sf"/>
</dbReference>
<dbReference type="Gene3D" id="3.40.50.360">
    <property type="match status" value="1"/>
</dbReference>
<keyword evidence="4" id="KW-1185">Reference proteome</keyword>
<dbReference type="PANTHER" id="PTHR47307:SF1">
    <property type="entry name" value="GLUTATHIONE-REGULATED POTASSIUM-EFFLUX SYSTEM ANCILLARY PROTEIN KEFG"/>
    <property type="match status" value="1"/>
</dbReference>
<feature type="domain" description="Flavodoxin-like fold" evidence="2">
    <location>
        <begin position="3"/>
        <end position="171"/>
    </location>
</feature>
<evidence type="ECO:0000313" key="4">
    <source>
        <dbReference type="Proteomes" id="UP000192408"/>
    </source>
</evidence>
<evidence type="ECO:0000259" key="2">
    <source>
        <dbReference type="Pfam" id="PF02525"/>
    </source>
</evidence>
<evidence type="ECO:0000313" key="3">
    <source>
        <dbReference type="EMBL" id="SMB80054.1"/>
    </source>
</evidence>
<dbReference type="RefSeq" id="WP_084255859.1">
    <property type="nucleotide sequence ID" value="NZ_FWWV01000002.1"/>
</dbReference>
<dbReference type="GO" id="GO:0003955">
    <property type="term" value="F:NAD(P)H dehydrogenase (quinone) activity"/>
    <property type="evidence" value="ECO:0007669"/>
    <property type="project" value="TreeGrafter"/>
</dbReference>
<dbReference type="PANTHER" id="PTHR47307">
    <property type="entry name" value="GLUTATHIONE-REGULATED POTASSIUM-EFFLUX SYSTEM ANCILLARY PROTEIN KEFG"/>
    <property type="match status" value="1"/>
</dbReference>
<proteinExistence type="predicted"/>
<dbReference type="STRING" id="1122938.SAMN05660772_00529"/>
<dbReference type="SUPFAM" id="SSF52218">
    <property type="entry name" value="Flavoproteins"/>
    <property type="match status" value="1"/>
</dbReference>
<dbReference type="InterPro" id="IPR046980">
    <property type="entry name" value="KefG/KefF"/>
</dbReference>